<dbReference type="EMBL" id="LAZR01005168">
    <property type="protein sequence ID" value="KKN02271.1"/>
    <property type="molecule type" value="Genomic_DNA"/>
</dbReference>
<organism evidence="2">
    <name type="scientific">marine sediment metagenome</name>
    <dbReference type="NCBI Taxonomy" id="412755"/>
    <lineage>
        <taxon>unclassified sequences</taxon>
        <taxon>metagenomes</taxon>
        <taxon>ecological metagenomes</taxon>
    </lineage>
</organism>
<name>A0A0F9PMM6_9ZZZZ</name>
<protein>
    <submittedName>
        <fullName evidence="2">Uncharacterized protein</fullName>
    </submittedName>
</protein>
<reference evidence="2" key="1">
    <citation type="journal article" date="2015" name="Nature">
        <title>Complex archaea that bridge the gap between prokaryotes and eukaryotes.</title>
        <authorList>
            <person name="Spang A."/>
            <person name="Saw J.H."/>
            <person name="Jorgensen S.L."/>
            <person name="Zaremba-Niedzwiedzka K."/>
            <person name="Martijn J."/>
            <person name="Lind A.E."/>
            <person name="van Eijk R."/>
            <person name="Schleper C."/>
            <person name="Guy L."/>
            <person name="Ettema T.J."/>
        </authorList>
    </citation>
    <scope>NUCLEOTIDE SEQUENCE</scope>
</reference>
<accession>A0A0F9PMM6</accession>
<proteinExistence type="predicted"/>
<feature type="compositionally biased region" description="Basic residues" evidence="1">
    <location>
        <begin position="23"/>
        <end position="41"/>
    </location>
</feature>
<sequence length="41" mass="5001">MANNEYYYCVVCDNNHRMNSQIGKKHRKQAKKRKTKRSSRK</sequence>
<gene>
    <name evidence="2" type="ORF">LCGC14_1119490</name>
</gene>
<dbReference type="AlphaFoldDB" id="A0A0F9PMM6"/>
<feature type="region of interest" description="Disordered" evidence="1">
    <location>
        <begin position="18"/>
        <end position="41"/>
    </location>
</feature>
<comment type="caution">
    <text evidence="2">The sequence shown here is derived from an EMBL/GenBank/DDBJ whole genome shotgun (WGS) entry which is preliminary data.</text>
</comment>
<evidence type="ECO:0000313" key="2">
    <source>
        <dbReference type="EMBL" id="KKN02271.1"/>
    </source>
</evidence>
<evidence type="ECO:0000256" key="1">
    <source>
        <dbReference type="SAM" id="MobiDB-lite"/>
    </source>
</evidence>